<dbReference type="InterPro" id="IPR003114">
    <property type="entry name" value="Phox_assoc"/>
</dbReference>
<dbReference type="AlphaFoldDB" id="B6K7V0"/>
<keyword evidence="2" id="KW-1133">Transmembrane helix</keyword>
<feature type="region of interest" description="Disordered" evidence="1">
    <location>
        <begin position="380"/>
        <end position="422"/>
    </location>
</feature>
<keyword evidence="2" id="KW-0472">Membrane</keyword>
<dbReference type="SMART" id="SM00313">
    <property type="entry name" value="PXA"/>
    <property type="match status" value="1"/>
</dbReference>
<feature type="transmembrane region" description="Helical" evidence="2">
    <location>
        <begin position="239"/>
        <end position="269"/>
    </location>
</feature>
<organism evidence="4 6">
    <name type="scientific">Schizosaccharomyces japonicus (strain yFS275 / FY16936)</name>
    <name type="common">Fission yeast</name>
    <dbReference type="NCBI Taxonomy" id="402676"/>
    <lineage>
        <taxon>Eukaryota</taxon>
        <taxon>Fungi</taxon>
        <taxon>Dikarya</taxon>
        <taxon>Ascomycota</taxon>
        <taxon>Taphrinomycotina</taxon>
        <taxon>Schizosaccharomycetes</taxon>
        <taxon>Schizosaccharomycetales</taxon>
        <taxon>Schizosaccharomycetaceae</taxon>
        <taxon>Schizosaccharomyces</taxon>
    </lineage>
</organism>
<gene>
    <name evidence="5" type="primary">pxa1</name>
    <name evidence="4" type="ORF">SJAG_04822</name>
</gene>
<feature type="transmembrane region" description="Helical" evidence="2">
    <location>
        <begin position="197"/>
        <end position="219"/>
    </location>
</feature>
<dbReference type="EMBL" id="KE651168">
    <property type="protein sequence ID" value="EEB09604.1"/>
    <property type="molecule type" value="Genomic_DNA"/>
</dbReference>
<evidence type="ECO:0000256" key="1">
    <source>
        <dbReference type="SAM" id="MobiDB-lite"/>
    </source>
</evidence>
<evidence type="ECO:0000256" key="2">
    <source>
        <dbReference type="SAM" id="Phobius"/>
    </source>
</evidence>
<dbReference type="STRING" id="402676.B6K7V0"/>
<keyword evidence="2" id="KW-0812">Transmembrane</keyword>
<proteinExistence type="predicted"/>
<dbReference type="eggNOG" id="ENOG502R9KS">
    <property type="taxonomic scope" value="Eukaryota"/>
</dbReference>
<protein>
    <submittedName>
        <fullName evidence="4">PXA domain-containing protein Pxa1</fullName>
    </submittedName>
</protein>
<dbReference type="OMA" id="NELIYCR"/>
<name>B6K7V0_SCHJY</name>
<evidence type="ECO:0000259" key="3">
    <source>
        <dbReference type="PROSITE" id="PS51207"/>
    </source>
</evidence>
<evidence type="ECO:0000313" key="5">
    <source>
        <dbReference type="JaponicusDB" id="SJAG_04822"/>
    </source>
</evidence>
<feature type="domain" description="PXA" evidence="3">
    <location>
        <begin position="1"/>
        <end position="176"/>
    </location>
</feature>
<dbReference type="OrthoDB" id="5582218at2759"/>
<feature type="compositionally biased region" description="Low complexity" evidence="1">
    <location>
        <begin position="404"/>
        <end position="416"/>
    </location>
</feature>
<dbReference type="JaponicusDB" id="SJAG_04822">
    <property type="gene designation" value="pxa1"/>
</dbReference>
<evidence type="ECO:0000313" key="4">
    <source>
        <dbReference type="EMBL" id="EEB09604.1"/>
    </source>
</evidence>
<dbReference type="PANTHER" id="PTHR22775">
    <property type="entry name" value="SORTING NEXIN"/>
    <property type="match status" value="1"/>
</dbReference>
<accession>B6K7V0</accession>
<dbReference type="GeneID" id="7049402"/>
<dbReference type="RefSeq" id="XP_002175897.1">
    <property type="nucleotide sequence ID" value="XM_002175861.2"/>
</dbReference>
<dbReference type="VEuPathDB" id="FungiDB:SJAG_04822"/>
<feature type="compositionally biased region" description="Low complexity" evidence="1">
    <location>
        <begin position="380"/>
        <end position="396"/>
    </location>
</feature>
<keyword evidence="6" id="KW-1185">Reference proteome</keyword>
<dbReference type="HOGENOM" id="CLU_551142_0_0_1"/>
<reference evidence="4 6" key="1">
    <citation type="journal article" date="2011" name="Science">
        <title>Comparative functional genomics of the fission yeasts.</title>
        <authorList>
            <person name="Rhind N."/>
            <person name="Chen Z."/>
            <person name="Yassour M."/>
            <person name="Thompson D.A."/>
            <person name="Haas B.J."/>
            <person name="Habib N."/>
            <person name="Wapinski I."/>
            <person name="Roy S."/>
            <person name="Lin M.F."/>
            <person name="Heiman D.I."/>
            <person name="Young S.K."/>
            <person name="Furuya K."/>
            <person name="Guo Y."/>
            <person name="Pidoux A."/>
            <person name="Chen H.M."/>
            <person name="Robbertse B."/>
            <person name="Goldberg J.M."/>
            <person name="Aoki K."/>
            <person name="Bayne E.H."/>
            <person name="Berlin A.M."/>
            <person name="Desjardins C.A."/>
            <person name="Dobbs E."/>
            <person name="Dukaj L."/>
            <person name="Fan L."/>
            <person name="FitzGerald M.G."/>
            <person name="French C."/>
            <person name="Gujja S."/>
            <person name="Hansen K."/>
            <person name="Keifenheim D."/>
            <person name="Levin J.Z."/>
            <person name="Mosher R.A."/>
            <person name="Mueller C.A."/>
            <person name="Pfiffner J."/>
            <person name="Priest M."/>
            <person name="Russ C."/>
            <person name="Smialowska A."/>
            <person name="Swoboda P."/>
            <person name="Sykes S.M."/>
            <person name="Vaughn M."/>
            <person name="Vengrova S."/>
            <person name="Yoder R."/>
            <person name="Zeng Q."/>
            <person name="Allshire R."/>
            <person name="Baulcombe D."/>
            <person name="Birren B.W."/>
            <person name="Brown W."/>
            <person name="Ekwall K."/>
            <person name="Kellis M."/>
            <person name="Leatherwood J."/>
            <person name="Levin H."/>
            <person name="Margalit H."/>
            <person name="Martienssen R."/>
            <person name="Nieduszynski C.A."/>
            <person name="Spatafora J.W."/>
            <person name="Friedman N."/>
            <person name="Dalgaard J.Z."/>
            <person name="Baumann P."/>
            <person name="Niki H."/>
            <person name="Regev A."/>
            <person name="Nusbaum C."/>
        </authorList>
    </citation>
    <scope>NUCLEOTIDE SEQUENCE [LARGE SCALE GENOMIC DNA]</scope>
    <source>
        <strain evidence="6">yFS275 / FY16936</strain>
    </source>
</reference>
<dbReference type="Proteomes" id="UP000001744">
    <property type="component" value="Unassembled WGS sequence"/>
</dbReference>
<dbReference type="PROSITE" id="PS51207">
    <property type="entry name" value="PXA"/>
    <property type="match status" value="1"/>
</dbReference>
<sequence length="491" mass="55271">MLKLSALVEEKLFEILDEKVFSWYANRISQNASFPTECIDLVKRILDKIDSRFSKKDAFELLFFKIPWILGEHLDCMQQSMSRLRSARGSRHSLGELYHQQFPHIAMNSEENELLYCRLILRNTLKLLLPPPNVKSKVEFVILQDILASGVHRLIVATSKPNFYYSALMRVVDFVVNSPKSSLLIRAKALLFNLSRAMYIIATTEGLHIFSVQWFRVFVRLFTLCRKEQFRDTTTVSSILAYAFLFPWFVVGAAAIAETVVVTAIVLVLDRMTVRVNTSAEKVTATTTLHSMASRRYVKRKTGETLRTLRARDLHRRRFKENLSEPPNVSLCPPRHDMHKRTVSVSTLASGEFLPMQSAGSSSVSLSNVIPKAQFVQPSSTQSSLHLPSDSSPSSSGAHAALKSASQSNGSSRPSSGTTMDGSTIFTPSYSNAYDHALDEISKLPLLPDILSTEKLLFLVHDEYRTKHVMYSLLDIIVCTLFPELSSDTPQ</sequence>
<dbReference type="Pfam" id="PF02194">
    <property type="entry name" value="PXA"/>
    <property type="match status" value="1"/>
</dbReference>
<dbReference type="PANTHER" id="PTHR22775:SF3">
    <property type="entry name" value="SORTING NEXIN-13"/>
    <property type="match status" value="1"/>
</dbReference>
<evidence type="ECO:0000313" key="6">
    <source>
        <dbReference type="Proteomes" id="UP000001744"/>
    </source>
</evidence>